<dbReference type="Proteomes" id="UP000324222">
    <property type="component" value="Unassembled WGS sequence"/>
</dbReference>
<gene>
    <name evidence="1" type="ORF">E2C01_038849</name>
</gene>
<evidence type="ECO:0000313" key="1">
    <source>
        <dbReference type="EMBL" id="MPC45161.1"/>
    </source>
</evidence>
<proteinExistence type="predicted"/>
<keyword evidence="2" id="KW-1185">Reference proteome</keyword>
<dbReference type="AlphaFoldDB" id="A0A5B7FD84"/>
<accession>A0A5B7FD84</accession>
<dbReference type="EMBL" id="VSRR010006601">
    <property type="protein sequence ID" value="MPC45161.1"/>
    <property type="molecule type" value="Genomic_DNA"/>
</dbReference>
<evidence type="ECO:0000313" key="2">
    <source>
        <dbReference type="Proteomes" id="UP000324222"/>
    </source>
</evidence>
<name>A0A5B7FD84_PORTR</name>
<reference evidence="1 2" key="1">
    <citation type="submission" date="2019-05" db="EMBL/GenBank/DDBJ databases">
        <title>Another draft genome of Portunus trituberculatus and its Hox gene families provides insights of decapod evolution.</title>
        <authorList>
            <person name="Jeong J.-H."/>
            <person name="Song I."/>
            <person name="Kim S."/>
            <person name="Choi T."/>
            <person name="Kim D."/>
            <person name="Ryu S."/>
            <person name="Kim W."/>
        </authorList>
    </citation>
    <scope>NUCLEOTIDE SEQUENCE [LARGE SCALE GENOMIC DNA]</scope>
    <source>
        <tissue evidence="1">Muscle</tissue>
    </source>
</reference>
<sequence length="100" mass="11632">MTQAAAARQQQEGRRRHRRLLAPRNAALWLALLSPCPKRYYSPLRPRPLSMYSRDRDQQSALVCWSPLHLQIRPNATRTAYCQAQTTTPSPKARNKQHRN</sequence>
<comment type="caution">
    <text evidence="1">The sequence shown here is derived from an EMBL/GenBank/DDBJ whole genome shotgun (WGS) entry which is preliminary data.</text>
</comment>
<organism evidence="1 2">
    <name type="scientific">Portunus trituberculatus</name>
    <name type="common">Swimming crab</name>
    <name type="synonym">Neptunus trituberculatus</name>
    <dbReference type="NCBI Taxonomy" id="210409"/>
    <lineage>
        <taxon>Eukaryota</taxon>
        <taxon>Metazoa</taxon>
        <taxon>Ecdysozoa</taxon>
        <taxon>Arthropoda</taxon>
        <taxon>Crustacea</taxon>
        <taxon>Multicrustacea</taxon>
        <taxon>Malacostraca</taxon>
        <taxon>Eumalacostraca</taxon>
        <taxon>Eucarida</taxon>
        <taxon>Decapoda</taxon>
        <taxon>Pleocyemata</taxon>
        <taxon>Brachyura</taxon>
        <taxon>Eubrachyura</taxon>
        <taxon>Portunoidea</taxon>
        <taxon>Portunidae</taxon>
        <taxon>Portuninae</taxon>
        <taxon>Portunus</taxon>
    </lineage>
</organism>
<protein>
    <submittedName>
        <fullName evidence="1">Uncharacterized protein</fullName>
    </submittedName>
</protein>